<dbReference type="EMBL" id="LAZR01000174">
    <property type="protein sequence ID" value="KKN84207.1"/>
    <property type="molecule type" value="Genomic_DNA"/>
</dbReference>
<organism evidence="2">
    <name type="scientific">marine sediment metagenome</name>
    <dbReference type="NCBI Taxonomy" id="412755"/>
    <lineage>
        <taxon>unclassified sequences</taxon>
        <taxon>metagenomes</taxon>
        <taxon>ecological metagenomes</taxon>
    </lineage>
</organism>
<protein>
    <submittedName>
        <fullName evidence="2">Uncharacterized protein</fullName>
    </submittedName>
</protein>
<reference evidence="2" key="1">
    <citation type="journal article" date="2015" name="Nature">
        <title>Complex archaea that bridge the gap between prokaryotes and eukaryotes.</title>
        <authorList>
            <person name="Spang A."/>
            <person name="Saw J.H."/>
            <person name="Jorgensen S.L."/>
            <person name="Zaremba-Niedzwiedzka K."/>
            <person name="Martijn J."/>
            <person name="Lind A.E."/>
            <person name="van Eijk R."/>
            <person name="Schleper C."/>
            <person name="Guy L."/>
            <person name="Ettema T.J."/>
        </authorList>
    </citation>
    <scope>NUCLEOTIDE SEQUENCE</scope>
</reference>
<evidence type="ECO:0000256" key="1">
    <source>
        <dbReference type="SAM" id="MobiDB-lite"/>
    </source>
</evidence>
<comment type="caution">
    <text evidence="2">The sequence shown here is derived from an EMBL/GenBank/DDBJ whole genome shotgun (WGS) entry which is preliminary data.</text>
</comment>
<name>A0A0F9UA43_9ZZZZ</name>
<proteinExistence type="predicted"/>
<feature type="compositionally biased region" description="Low complexity" evidence="1">
    <location>
        <begin position="81"/>
        <end position="93"/>
    </location>
</feature>
<evidence type="ECO:0000313" key="2">
    <source>
        <dbReference type="EMBL" id="KKN84207.1"/>
    </source>
</evidence>
<sequence length="93" mass="9573">MRLLPAIASTLAASLLLAGPAAAQFAATGDGVLGHFYDRVETASPDRPESVRHLGYQASEEAPGRQPTSRIIIQPAASGDTAPAPAKTAPQPR</sequence>
<accession>A0A0F9UA43</accession>
<dbReference type="AlphaFoldDB" id="A0A0F9UA43"/>
<gene>
    <name evidence="2" type="ORF">LCGC14_0291570</name>
</gene>
<feature type="region of interest" description="Disordered" evidence="1">
    <location>
        <begin position="56"/>
        <end position="93"/>
    </location>
</feature>